<comment type="caution">
    <text evidence="1">The sequence shown here is derived from an EMBL/GenBank/DDBJ whole genome shotgun (WGS) entry which is preliminary data.</text>
</comment>
<reference evidence="1 2" key="1">
    <citation type="submission" date="2024-03" db="EMBL/GenBank/DDBJ databases">
        <title>A high-quality draft genome sequence of Diaporthe vaccinii, a causative agent of upright dieback and viscid rot disease in cranberry plants.</title>
        <authorList>
            <person name="Sarrasin M."/>
            <person name="Lang B.F."/>
            <person name="Burger G."/>
        </authorList>
    </citation>
    <scope>NUCLEOTIDE SEQUENCE [LARGE SCALE GENOMIC DNA]</scope>
    <source>
        <strain evidence="1 2">IS7</strain>
    </source>
</reference>
<dbReference type="EMBL" id="JBAWTH010000061">
    <property type="protein sequence ID" value="KAL2280989.1"/>
    <property type="molecule type" value="Genomic_DNA"/>
</dbReference>
<evidence type="ECO:0000313" key="2">
    <source>
        <dbReference type="Proteomes" id="UP001600888"/>
    </source>
</evidence>
<keyword evidence="2" id="KW-1185">Reference proteome</keyword>
<organism evidence="1 2">
    <name type="scientific">Diaporthe vaccinii</name>
    <dbReference type="NCBI Taxonomy" id="105482"/>
    <lineage>
        <taxon>Eukaryota</taxon>
        <taxon>Fungi</taxon>
        <taxon>Dikarya</taxon>
        <taxon>Ascomycota</taxon>
        <taxon>Pezizomycotina</taxon>
        <taxon>Sordariomycetes</taxon>
        <taxon>Sordariomycetidae</taxon>
        <taxon>Diaporthales</taxon>
        <taxon>Diaporthaceae</taxon>
        <taxon>Diaporthe</taxon>
        <taxon>Diaporthe eres species complex</taxon>
    </lineage>
</organism>
<accession>A0ABR4EEY0</accession>
<gene>
    <name evidence="1" type="ORF">FJTKL_12118</name>
</gene>
<evidence type="ECO:0000313" key="1">
    <source>
        <dbReference type="EMBL" id="KAL2280989.1"/>
    </source>
</evidence>
<proteinExistence type="predicted"/>
<protein>
    <submittedName>
        <fullName evidence="1">Uncharacterized protein</fullName>
    </submittedName>
</protein>
<sequence>MPWGKMPWPRLVFKSKPLIDKGSCNLLDVLLLSMYSTALEGLPLLEHSLLHSVNLVQKERSAIRGPLLPRSRKINVLSSITAGEPCPWPPPRPIGLLRSGCAPEERYPGRNAGRLKTDISKRAEIPVHEKVL</sequence>
<name>A0ABR4EEY0_9PEZI</name>
<dbReference type="Proteomes" id="UP001600888">
    <property type="component" value="Unassembled WGS sequence"/>
</dbReference>